<dbReference type="InterPro" id="IPR034746">
    <property type="entry name" value="POTRA"/>
</dbReference>
<reference evidence="7 8" key="1">
    <citation type="submission" date="2017-09" db="EMBL/GenBank/DDBJ databases">
        <title>Depth-based differentiation of microbial function through sediment-hosted aquifers and enrichment of novel symbionts in the deep terrestrial subsurface.</title>
        <authorList>
            <person name="Probst A.J."/>
            <person name="Ladd B."/>
            <person name="Jarett J.K."/>
            <person name="Geller-Mcgrath D.E."/>
            <person name="Sieber C.M."/>
            <person name="Emerson J.B."/>
            <person name="Anantharaman K."/>
            <person name="Thomas B.C."/>
            <person name="Malmstrom R."/>
            <person name="Stieglmeier M."/>
            <person name="Klingl A."/>
            <person name="Woyke T."/>
            <person name="Ryan C.M."/>
            <person name="Banfield J.F."/>
        </authorList>
    </citation>
    <scope>NUCLEOTIDE SEQUENCE [LARGE SCALE GENOMIC DNA]</scope>
    <source>
        <strain evidence="7">CG23_combo_of_CG06-09_8_20_14_all_48_7</strain>
    </source>
</reference>
<dbReference type="PROSITE" id="PS51779">
    <property type="entry name" value="POTRA"/>
    <property type="match status" value="1"/>
</dbReference>
<dbReference type="AlphaFoldDB" id="A0A2G9YBD6"/>
<organism evidence="7 8">
    <name type="scientific">bacterium (Candidatus Ratteibacteria) CG23_combo_of_CG06-09_8_20_14_all_48_7</name>
    <dbReference type="NCBI Taxonomy" id="2014292"/>
    <lineage>
        <taxon>Bacteria</taxon>
        <taxon>Candidatus Ratteibacteria</taxon>
    </lineage>
</organism>
<evidence type="ECO:0000256" key="2">
    <source>
        <dbReference type="ARBA" id="ARBA00022692"/>
    </source>
</evidence>
<dbReference type="Pfam" id="PF07244">
    <property type="entry name" value="POTRA"/>
    <property type="match status" value="3"/>
</dbReference>
<evidence type="ECO:0000256" key="1">
    <source>
        <dbReference type="ARBA" id="ARBA00004370"/>
    </source>
</evidence>
<feature type="domain" description="POTRA" evidence="6">
    <location>
        <begin position="152"/>
        <end position="225"/>
    </location>
</feature>
<feature type="non-terminal residue" evidence="7">
    <location>
        <position position="1"/>
    </location>
</feature>
<gene>
    <name evidence="7" type="ORF">COX46_01660</name>
</gene>
<proteinExistence type="predicted"/>
<protein>
    <recommendedName>
        <fullName evidence="6">POTRA domain-containing protein</fullName>
    </recommendedName>
</protein>
<dbReference type="PANTHER" id="PTHR12815:SF47">
    <property type="entry name" value="TRANSLOCATION AND ASSEMBLY MODULE SUBUNIT TAMA"/>
    <property type="match status" value="1"/>
</dbReference>
<keyword evidence="4" id="KW-0472">Membrane</keyword>
<evidence type="ECO:0000256" key="5">
    <source>
        <dbReference type="ARBA" id="ARBA00023237"/>
    </source>
</evidence>
<keyword evidence="3" id="KW-0732">Signal</keyword>
<keyword evidence="5" id="KW-0998">Cell outer membrane</keyword>
<feature type="non-terminal residue" evidence="7">
    <location>
        <position position="280"/>
    </location>
</feature>
<accession>A0A2G9YBD6</accession>
<dbReference type="InterPro" id="IPR039910">
    <property type="entry name" value="D15-like"/>
</dbReference>
<evidence type="ECO:0000313" key="8">
    <source>
        <dbReference type="Proteomes" id="UP000230392"/>
    </source>
</evidence>
<dbReference type="EMBL" id="PCRF01000076">
    <property type="protein sequence ID" value="PIP16537.1"/>
    <property type="molecule type" value="Genomic_DNA"/>
</dbReference>
<evidence type="ECO:0000256" key="4">
    <source>
        <dbReference type="ARBA" id="ARBA00023136"/>
    </source>
</evidence>
<dbReference type="Proteomes" id="UP000230392">
    <property type="component" value="Unassembled WGS sequence"/>
</dbReference>
<name>A0A2G9YBD6_9BACT</name>
<dbReference type="Gene3D" id="3.10.20.310">
    <property type="entry name" value="membrane protein fhac"/>
    <property type="match status" value="3"/>
</dbReference>
<comment type="subcellular location">
    <subcellularLocation>
        <location evidence="1">Membrane</location>
    </subcellularLocation>
</comment>
<sequence length="280" mass="31889">SKIKKALKTKERNLFKFILGTFKEEAVKDDEERIRKLYHRYGFADVKIKGEVKRYKKELEVVFNIEEGKRYLTGTVTFSGSLLFPEVVLEKKSALTTDSPYSEEAVLKGQSNLISFYRERGYLKCRAEPVPIYNSKTDRVDVTYYVSPNGIVEVEEIKITGNTRTKDKVIRREIKVLPGEQFNGAKLKRSIENLRDLNYFDEVNVQPEEGSAPDKANISFDVKEKDHTGNLLVGAGYSTVDDFVGFLSIEQTNFDWHNPPSFTGGGQNAKLYGEFGSSKH</sequence>
<evidence type="ECO:0000313" key="7">
    <source>
        <dbReference type="EMBL" id="PIP16537.1"/>
    </source>
</evidence>
<dbReference type="GO" id="GO:0019867">
    <property type="term" value="C:outer membrane"/>
    <property type="evidence" value="ECO:0007669"/>
    <property type="project" value="InterPro"/>
</dbReference>
<dbReference type="InterPro" id="IPR010827">
    <property type="entry name" value="BamA/TamA_POTRA"/>
</dbReference>
<evidence type="ECO:0000259" key="6">
    <source>
        <dbReference type="PROSITE" id="PS51779"/>
    </source>
</evidence>
<keyword evidence="2" id="KW-0812">Transmembrane</keyword>
<dbReference type="PANTHER" id="PTHR12815">
    <property type="entry name" value="SORTING AND ASSEMBLY MACHINERY SAMM50 PROTEIN FAMILY MEMBER"/>
    <property type="match status" value="1"/>
</dbReference>
<comment type="caution">
    <text evidence="7">The sequence shown here is derived from an EMBL/GenBank/DDBJ whole genome shotgun (WGS) entry which is preliminary data.</text>
</comment>
<evidence type="ECO:0000256" key="3">
    <source>
        <dbReference type="ARBA" id="ARBA00022729"/>
    </source>
</evidence>